<protein>
    <submittedName>
        <fullName evidence="2">RecE</fullName>
    </submittedName>
</protein>
<dbReference type="OrthoDB" id="3292504at2"/>
<keyword evidence="3" id="KW-1185">Reference proteome</keyword>
<accession>A0A438B5M9</accession>
<dbReference type="Gene3D" id="3.90.320.10">
    <property type="match status" value="1"/>
</dbReference>
<feature type="domain" description="Putative exodeoxyribonuclease 8 PDDEXK-like" evidence="1">
    <location>
        <begin position="27"/>
        <end position="257"/>
    </location>
</feature>
<evidence type="ECO:0000313" key="3">
    <source>
        <dbReference type="Proteomes" id="UP000284333"/>
    </source>
</evidence>
<reference evidence="2 3" key="1">
    <citation type="submission" date="2018-11" db="EMBL/GenBank/DDBJ databases">
        <title>Rhodococcus spongicola sp. nov. and Rhodococcus xishaensis sp. nov. from marine sponges.</title>
        <authorList>
            <person name="Li L."/>
            <person name="Lin H.W."/>
        </authorList>
    </citation>
    <scope>NUCLEOTIDE SEQUENCE [LARGE SCALE GENOMIC DNA]</scope>
    <source>
        <strain evidence="2 3">LHW50502</strain>
    </source>
</reference>
<dbReference type="EMBL" id="RKLN01000001">
    <property type="protein sequence ID" value="RVW06250.1"/>
    <property type="molecule type" value="Genomic_DNA"/>
</dbReference>
<dbReference type="Proteomes" id="UP000284333">
    <property type="component" value="Unassembled WGS sequence"/>
</dbReference>
<name>A0A438B5M9_9NOCA</name>
<proteinExistence type="predicted"/>
<organism evidence="2 3">
    <name type="scientific">Rhodococcus spongiicola</name>
    <dbReference type="NCBI Taxonomy" id="2487352"/>
    <lineage>
        <taxon>Bacteria</taxon>
        <taxon>Bacillati</taxon>
        <taxon>Actinomycetota</taxon>
        <taxon>Actinomycetes</taxon>
        <taxon>Mycobacteriales</taxon>
        <taxon>Nocardiaceae</taxon>
        <taxon>Rhodococcus</taxon>
    </lineage>
</organism>
<dbReference type="RefSeq" id="WP_127945240.1">
    <property type="nucleotide sequence ID" value="NZ_RKLN01000001.1"/>
</dbReference>
<dbReference type="InterPro" id="IPR011604">
    <property type="entry name" value="PDDEXK-like_dom_sf"/>
</dbReference>
<dbReference type="AlphaFoldDB" id="A0A438B5M9"/>
<comment type="caution">
    <text evidence="2">The sequence shown here is derived from an EMBL/GenBank/DDBJ whole genome shotgun (WGS) entry which is preliminary data.</text>
</comment>
<evidence type="ECO:0000259" key="1">
    <source>
        <dbReference type="Pfam" id="PF12684"/>
    </source>
</evidence>
<gene>
    <name evidence="2" type="ORF">EF834_01995</name>
</gene>
<sequence>MSDIVDAEGLYADIPDHVYHSDKNSLSSSGARALLASPARYRYRLDHPPEPKDHFDFGHAAHSLILGVGAELVRIDADEWRTKAIKDVVAAVRAEGKVPLKPADYDTVHAMADQLCTHPIAAMLFRDGQAELSGFWRDDHTGMWLRVRPDWLPTQGSGRQIIVDYKTTTSADPKHFAKAAYDYGYHQQAPWYIDGLTALGLGDDPAFVFVAQEKTAPYLVSVIELDDDAVALGRQRNREAIDLYAHCQATDTWPDYGQDVHRVSLPAYAFK</sequence>
<dbReference type="InterPro" id="IPR024432">
    <property type="entry name" value="Put_RecE_PDDEXK-like_dom"/>
</dbReference>
<evidence type="ECO:0000313" key="2">
    <source>
        <dbReference type="EMBL" id="RVW06250.1"/>
    </source>
</evidence>
<dbReference type="Pfam" id="PF12684">
    <property type="entry name" value="DUF3799"/>
    <property type="match status" value="1"/>
</dbReference>